<evidence type="ECO:0000256" key="2">
    <source>
        <dbReference type="ARBA" id="ARBA00023172"/>
    </source>
</evidence>
<dbReference type="Proteomes" id="UP000009223">
    <property type="component" value="Chromosome"/>
</dbReference>
<dbReference type="STRING" id="545694.TREPR_1003"/>
<reference evidence="6" key="1">
    <citation type="submission" date="2009-12" db="EMBL/GenBank/DDBJ databases">
        <title>Complete sequence of Treponema primitia strain ZAS-2.</title>
        <authorList>
            <person name="Tetu S.G."/>
            <person name="Matson E."/>
            <person name="Ren Q."/>
            <person name="Seshadri R."/>
            <person name="Elbourne L."/>
            <person name="Hassan K.A."/>
            <person name="Durkin A."/>
            <person name="Radune D."/>
            <person name="Mohamoud Y."/>
            <person name="Shay R."/>
            <person name="Jin S."/>
            <person name="Zhang X."/>
            <person name="Lucey K."/>
            <person name="Ballor N.R."/>
            <person name="Ottesen E."/>
            <person name="Rosenthal R."/>
            <person name="Allen A."/>
            <person name="Leadbetter J.R."/>
            <person name="Paulsen I.T."/>
        </authorList>
    </citation>
    <scope>NUCLEOTIDE SEQUENCE [LARGE SCALE GENOMIC DNA]</scope>
    <source>
        <strain evidence="6">ATCC BAA-887 / DSM 12427 / ZAS-2</strain>
    </source>
</reference>
<dbReference type="PANTHER" id="PTHR33991:SF1">
    <property type="entry name" value="DNA REPAIR PROTEIN RECO"/>
    <property type="match status" value="1"/>
</dbReference>
<gene>
    <name evidence="5" type="ordered locus">TREPR_1003</name>
</gene>
<keyword evidence="3" id="KW-0234">DNA repair</keyword>
<dbReference type="InterPro" id="IPR003717">
    <property type="entry name" value="RecO"/>
</dbReference>
<organism evidence="5 6">
    <name type="scientific">Treponema primitia (strain ATCC BAA-887 / DSM 12427 / ZAS-2)</name>
    <dbReference type="NCBI Taxonomy" id="545694"/>
    <lineage>
        <taxon>Bacteria</taxon>
        <taxon>Pseudomonadati</taxon>
        <taxon>Spirochaetota</taxon>
        <taxon>Spirochaetia</taxon>
        <taxon>Spirochaetales</taxon>
        <taxon>Treponemataceae</taxon>
        <taxon>Treponema</taxon>
    </lineage>
</organism>
<evidence type="ECO:0000313" key="5">
    <source>
        <dbReference type="EMBL" id="AEF85558.1"/>
    </source>
</evidence>
<dbReference type="InterPro" id="IPR037278">
    <property type="entry name" value="ARFGAP/RecO"/>
</dbReference>
<dbReference type="SUPFAM" id="SSF50249">
    <property type="entry name" value="Nucleic acid-binding proteins"/>
    <property type="match status" value="1"/>
</dbReference>
<dbReference type="SUPFAM" id="SSF57863">
    <property type="entry name" value="ArfGap/RecO-like zinc finger"/>
    <property type="match status" value="1"/>
</dbReference>
<dbReference type="HOGENOM" id="CLU_090345_0_0_12"/>
<protein>
    <submittedName>
        <fullName evidence="5">Putative recombination protein O</fullName>
    </submittedName>
</protein>
<dbReference type="InterPro" id="IPR022572">
    <property type="entry name" value="DNA_rep/recomb_RecO_N"/>
</dbReference>
<dbReference type="EMBL" id="CP001843">
    <property type="protein sequence ID" value="AEF85558.1"/>
    <property type="molecule type" value="Genomic_DNA"/>
</dbReference>
<dbReference type="PANTHER" id="PTHR33991">
    <property type="entry name" value="DNA REPAIR PROTEIN RECO"/>
    <property type="match status" value="1"/>
</dbReference>
<reference evidence="5 6" key="2">
    <citation type="journal article" date="2011" name="ISME J.">
        <title>RNA-seq reveals cooperative metabolic interactions between two termite-gut spirochete species in co-culture.</title>
        <authorList>
            <person name="Rosenthal A.Z."/>
            <person name="Matson E.G."/>
            <person name="Eldar A."/>
            <person name="Leadbetter J.R."/>
        </authorList>
    </citation>
    <scope>NUCLEOTIDE SEQUENCE [LARGE SCALE GENOMIC DNA]</scope>
    <source>
        <strain evidence="6">ATCC BAA-887 / DSM 12427 / ZAS-2</strain>
    </source>
</reference>
<accession>F5YHR9</accession>
<sequence>MARLFTYSALILRVRSVGEANRDAWFLSAEEGILRATVFGGPKSKLRAYVEPYHRGDLWVYRDPVRDSRKVTDFDVQSWKPGIREAYIRSAAASAIAETVLATHGGGGNWAEAFKLVDASLEALDSADDPCCARIFIHFLWNWAEFLGVRPDPEARDNACDPPENGVPWNKPGPGALGWLRAVQDLSPVQLTRYTLDESSARQARGFVTAVMADALGKRLGTWDF</sequence>
<keyword evidence="6" id="KW-1185">Reference proteome</keyword>
<dbReference type="GO" id="GO:0006302">
    <property type="term" value="P:double-strand break repair"/>
    <property type="evidence" value="ECO:0007669"/>
    <property type="project" value="TreeGrafter"/>
</dbReference>
<name>F5YHR9_TREPZ</name>
<dbReference type="GO" id="GO:0006310">
    <property type="term" value="P:DNA recombination"/>
    <property type="evidence" value="ECO:0007669"/>
    <property type="project" value="UniProtKB-KW"/>
</dbReference>
<keyword evidence="2" id="KW-0233">DNA recombination</keyword>
<keyword evidence="1" id="KW-0227">DNA damage</keyword>
<evidence type="ECO:0000256" key="3">
    <source>
        <dbReference type="ARBA" id="ARBA00023204"/>
    </source>
</evidence>
<dbReference type="OrthoDB" id="368293at2"/>
<dbReference type="InterPro" id="IPR012340">
    <property type="entry name" value="NA-bd_OB-fold"/>
</dbReference>
<evidence type="ECO:0000259" key="4">
    <source>
        <dbReference type="Pfam" id="PF11967"/>
    </source>
</evidence>
<dbReference type="Pfam" id="PF11967">
    <property type="entry name" value="RecO_N"/>
    <property type="match status" value="1"/>
</dbReference>
<dbReference type="Pfam" id="PF02565">
    <property type="entry name" value="RecO_C"/>
    <property type="match status" value="1"/>
</dbReference>
<evidence type="ECO:0000256" key="1">
    <source>
        <dbReference type="ARBA" id="ARBA00022763"/>
    </source>
</evidence>
<dbReference type="KEGG" id="tpi:TREPR_1003"/>
<feature type="domain" description="DNA replication/recombination mediator RecO N-terminal" evidence="4">
    <location>
        <begin position="4"/>
        <end position="61"/>
    </location>
</feature>
<dbReference type="eggNOG" id="COG1381">
    <property type="taxonomic scope" value="Bacteria"/>
</dbReference>
<dbReference type="RefSeq" id="WP_015709057.1">
    <property type="nucleotide sequence ID" value="NC_015578.1"/>
</dbReference>
<proteinExistence type="predicted"/>
<dbReference type="GO" id="GO:0043590">
    <property type="term" value="C:bacterial nucleoid"/>
    <property type="evidence" value="ECO:0007669"/>
    <property type="project" value="TreeGrafter"/>
</dbReference>
<dbReference type="AlphaFoldDB" id="F5YHR9"/>
<evidence type="ECO:0000313" key="6">
    <source>
        <dbReference type="Proteomes" id="UP000009223"/>
    </source>
</evidence>